<name>A0ABQ2DP17_9MICC</name>
<protein>
    <submittedName>
        <fullName evidence="2">Uncharacterized protein</fullName>
    </submittedName>
</protein>
<comment type="caution">
    <text evidence="2">The sequence shown here is derived from an EMBL/GenBank/DDBJ whole genome shotgun (WGS) entry which is preliminary data.</text>
</comment>
<feature type="transmembrane region" description="Helical" evidence="1">
    <location>
        <begin position="299"/>
        <end position="318"/>
    </location>
</feature>
<keyword evidence="3" id="KW-1185">Reference proteome</keyword>
<evidence type="ECO:0000313" key="3">
    <source>
        <dbReference type="Proteomes" id="UP000606115"/>
    </source>
</evidence>
<feature type="transmembrane region" description="Helical" evidence="1">
    <location>
        <begin position="91"/>
        <end position="114"/>
    </location>
</feature>
<feature type="transmembrane region" description="Helical" evidence="1">
    <location>
        <begin position="159"/>
        <end position="179"/>
    </location>
</feature>
<keyword evidence="1" id="KW-0812">Transmembrane</keyword>
<keyword evidence="1" id="KW-0472">Membrane</keyword>
<proteinExistence type="predicted"/>
<dbReference type="RefSeq" id="WP_188686064.1">
    <property type="nucleotide sequence ID" value="NZ_BMKX01000006.1"/>
</dbReference>
<feature type="transmembrane region" description="Helical" evidence="1">
    <location>
        <begin position="324"/>
        <end position="343"/>
    </location>
</feature>
<evidence type="ECO:0000313" key="2">
    <source>
        <dbReference type="EMBL" id="GGJ65429.1"/>
    </source>
</evidence>
<gene>
    <name evidence="2" type="ORF">GCM10007173_25430</name>
</gene>
<accession>A0ABQ2DP17</accession>
<keyword evidence="1" id="KW-1133">Transmembrane helix</keyword>
<evidence type="ECO:0000256" key="1">
    <source>
        <dbReference type="SAM" id="Phobius"/>
    </source>
</evidence>
<feature type="transmembrane region" description="Helical" evidence="1">
    <location>
        <begin position="185"/>
        <end position="204"/>
    </location>
</feature>
<dbReference type="GeneID" id="303304895"/>
<dbReference type="EMBL" id="BMKX01000006">
    <property type="protein sequence ID" value="GGJ65429.1"/>
    <property type="molecule type" value="Genomic_DNA"/>
</dbReference>
<feature type="transmembrane region" description="Helical" evidence="1">
    <location>
        <begin position="126"/>
        <end position="147"/>
    </location>
</feature>
<sequence length="372" mass="40716">MASAEPDGIIERYPESDRAWAQDFGLAMWLNDLTDSQSDQELENALAAIRDSGQGAEDLFGDPSEYGEVRSYARLTPQQLADSEMSINSSVLLLAGFGLVVGLLCAGFGTWVGFRDGWASNSWHYWQLAALSAGTGIALSGHLWWLYRLKGRFARSWTLGLAGIVVSIAAAAIIAVLGGEEAMQLPNWLAPILGIALAVGVFWLPFNKEPAAPRNCASAFTDPETWFAESTRLLRGRYGMRGKEAASALEPAREHWSNMSVEGGEATIVEEFGTPGEFTIGLGVNTANALKRRWLMRRLLPLALVVLYGTSLLPEVLAPDRSGWDIFFGVCILIYAVITLYELRSANRAEYVQSKLAERRAHARGLEEGRDE</sequence>
<dbReference type="Proteomes" id="UP000606115">
    <property type="component" value="Unassembled WGS sequence"/>
</dbReference>
<organism evidence="2 3">
    <name type="scientific">Glutamicibacter ardleyensis</name>
    <dbReference type="NCBI Taxonomy" id="225894"/>
    <lineage>
        <taxon>Bacteria</taxon>
        <taxon>Bacillati</taxon>
        <taxon>Actinomycetota</taxon>
        <taxon>Actinomycetes</taxon>
        <taxon>Micrococcales</taxon>
        <taxon>Micrococcaceae</taxon>
        <taxon>Glutamicibacter</taxon>
    </lineage>
</organism>
<reference evidence="3" key="1">
    <citation type="journal article" date="2019" name="Int. J. Syst. Evol. Microbiol.">
        <title>The Global Catalogue of Microorganisms (GCM) 10K type strain sequencing project: providing services to taxonomists for standard genome sequencing and annotation.</title>
        <authorList>
            <consortium name="The Broad Institute Genomics Platform"/>
            <consortium name="The Broad Institute Genome Sequencing Center for Infectious Disease"/>
            <person name="Wu L."/>
            <person name="Ma J."/>
        </authorList>
    </citation>
    <scope>NUCLEOTIDE SEQUENCE [LARGE SCALE GENOMIC DNA]</scope>
    <source>
        <strain evidence="3">CGMCC 1.3685</strain>
    </source>
</reference>